<evidence type="ECO:0000313" key="2">
    <source>
        <dbReference type="Proteomes" id="UP001642464"/>
    </source>
</evidence>
<dbReference type="Proteomes" id="UP001642464">
    <property type="component" value="Unassembled WGS sequence"/>
</dbReference>
<protein>
    <submittedName>
        <fullName evidence="1">Uncharacterized protein</fullName>
    </submittedName>
</protein>
<reference evidence="1 2" key="1">
    <citation type="submission" date="2024-02" db="EMBL/GenBank/DDBJ databases">
        <authorList>
            <person name="Chen Y."/>
            <person name="Shah S."/>
            <person name="Dougan E. K."/>
            <person name="Thang M."/>
            <person name="Chan C."/>
        </authorList>
    </citation>
    <scope>NUCLEOTIDE SEQUENCE [LARGE SCALE GENOMIC DNA]</scope>
</reference>
<name>A0ABP0Q639_9DINO</name>
<gene>
    <name evidence="1" type="ORF">SCF082_LOCUS39726</name>
</gene>
<organism evidence="1 2">
    <name type="scientific">Durusdinium trenchii</name>
    <dbReference type="NCBI Taxonomy" id="1381693"/>
    <lineage>
        <taxon>Eukaryota</taxon>
        <taxon>Sar</taxon>
        <taxon>Alveolata</taxon>
        <taxon>Dinophyceae</taxon>
        <taxon>Suessiales</taxon>
        <taxon>Symbiodiniaceae</taxon>
        <taxon>Durusdinium</taxon>
    </lineage>
</organism>
<sequence>MSAATYWKSAAKDMRRLCHKAPDAETNSGKKEPPLTGKQFQKCCERGYESALLLGSFAQNCTVSSLKALYEESCGIGWFEDRPLCAPQFEDEVDEVEADARAPSPGAIFG</sequence>
<accession>A0ABP0Q639</accession>
<proteinExistence type="predicted"/>
<comment type="caution">
    <text evidence="1">The sequence shown here is derived from an EMBL/GenBank/DDBJ whole genome shotgun (WGS) entry which is preliminary data.</text>
</comment>
<dbReference type="EMBL" id="CAXAMM010039106">
    <property type="protein sequence ID" value="CAK9083714.1"/>
    <property type="molecule type" value="Genomic_DNA"/>
</dbReference>
<keyword evidence="2" id="KW-1185">Reference proteome</keyword>
<evidence type="ECO:0000313" key="1">
    <source>
        <dbReference type="EMBL" id="CAK9083714.1"/>
    </source>
</evidence>